<dbReference type="GO" id="GO:0055085">
    <property type="term" value="P:transmembrane transport"/>
    <property type="evidence" value="ECO:0007669"/>
    <property type="project" value="InterPro"/>
</dbReference>
<evidence type="ECO:0000313" key="4">
    <source>
        <dbReference type="Proteomes" id="UP000242930"/>
    </source>
</evidence>
<dbReference type="PANTHER" id="PTHR33376:SF15">
    <property type="entry name" value="BLL6794 PROTEIN"/>
    <property type="match status" value="1"/>
</dbReference>
<dbReference type="STRING" id="915471.SAMN05216201_12214"/>
<evidence type="ECO:0000256" key="2">
    <source>
        <dbReference type="SAM" id="SignalP"/>
    </source>
</evidence>
<gene>
    <name evidence="3" type="ORF">SAMN05216201_12214</name>
</gene>
<evidence type="ECO:0000313" key="3">
    <source>
        <dbReference type="EMBL" id="SEJ85454.1"/>
    </source>
</evidence>
<keyword evidence="4" id="KW-1185">Reference proteome</keyword>
<feature type="chain" id="PRO_5017296163" evidence="2">
    <location>
        <begin position="24"/>
        <end position="346"/>
    </location>
</feature>
<evidence type="ECO:0000256" key="1">
    <source>
        <dbReference type="ARBA" id="ARBA00022729"/>
    </source>
</evidence>
<dbReference type="OrthoDB" id="9177965at2"/>
<name>A0A1H7C823_9PSED</name>
<keyword evidence="1 2" id="KW-0732">Signal</keyword>
<dbReference type="Gene3D" id="3.40.190.170">
    <property type="entry name" value="Bacterial extracellular solute-binding protein, family 7"/>
    <property type="match status" value="1"/>
</dbReference>
<dbReference type="InterPro" id="IPR038404">
    <property type="entry name" value="TRAP_DctP_sf"/>
</dbReference>
<proteinExistence type="predicted"/>
<sequence length="346" mass="37336">MKPVLTRLAVPLLLACGAGSALAAPVTLKVAHFLPSTSNAQQKVIQPWCDELNQASAGRLVCQIYPSMQLGGTPAKLADQVRQGVADVVWTAPGYAAGRFPKTEALELPGVLPQGGLAAGRVIWSFYQQHLADEYAPYQVLALHGDGGMNLHTTSRPLRRSADLQGLRLRAPNRTISRTLEALGVVPVAMPPALVTESLSKGVVDGASAVWEVVTPTKMDEITHHHLDTPADQPVLGATVLAMLMNKRTYDRLPADLRAIVDQHSGLALVERFGRVWDEAGEATRQKVIEDGHEVHRLADDDYRQVLERLRPVEQQWVAEAAAKGIDGQALLDAARALTAQPQAAR</sequence>
<dbReference type="NCBIfam" id="NF037995">
    <property type="entry name" value="TRAP_S1"/>
    <property type="match status" value="1"/>
</dbReference>
<dbReference type="Pfam" id="PF03480">
    <property type="entry name" value="DctP"/>
    <property type="match status" value="1"/>
</dbReference>
<accession>A0A1H7C823</accession>
<feature type="signal peptide" evidence="2">
    <location>
        <begin position="1"/>
        <end position="23"/>
    </location>
</feature>
<dbReference type="InterPro" id="IPR018389">
    <property type="entry name" value="DctP_fam"/>
</dbReference>
<dbReference type="CDD" id="cd13665">
    <property type="entry name" value="PBP2_TRAP_Dctp3_4"/>
    <property type="match status" value="1"/>
</dbReference>
<reference evidence="4" key="1">
    <citation type="submission" date="2016-10" db="EMBL/GenBank/DDBJ databases">
        <authorList>
            <person name="Varghese N."/>
            <person name="Submissions S."/>
        </authorList>
    </citation>
    <scope>NUCLEOTIDE SEQUENCE [LARGE SCALE GENOMIC DNA]</scope>
    <source>
        <strain evidence="4">LMG 25967</strain>
    </source>
</reference>
<dbReference type="RefSeq" id="WP_090313338.1">
    <property type="nucleotide sequence ID" value="NZ_FNZE01000022.1"/>
</dbReference>
<dbReference type="EMBL" id="FNZE01000022">
    <property type="protein sequence ID" value="SEJ85454.1"/>
    <property type="molecule type" value="Genomic_DNA"/>
</dbReference>
<protein>
    <submittedName>
        <fullName evidence="3">TRAP-type C4-dicarboxylate transport system, substrate-binding protein</fullName>
    </submittedName>
</protein>
<dbReference type="PANTHER" id="PTHR33376">
    <property type="match status" value="1"/>
</dbReference>
<dbReference type="Proteomes" id="UP000242930">
    <property type="component" value="Unassembled WGS sequence"/>
</dbReference>
<organism evidence="3 4">
    <name type="scientific">Pseudomonas linyingensis</name>
    <dbReference type="NCBI Taxonomy" id="915471"/>
    <lineage>
        <taxon>Bacteria</taxon>
        <taxon>Pseudomonadati</taxon>
        <taxon>Pseudomonadota</taxon>
        <taxon>Gammaproteobacteria</taxon>
        <taxon>Pseudomonadales</taxon>
        <taxon>Pseudomonadaceae</taxon>
        <taxon>Pseudomonas</taxon>
    </lineage>
</organism>
<dbReference type="AlphaFoldDB" id="A0A1H7C823"/>